<accession>A0A5C6N3X1</accession>
<evidence type="ECO:0000313" key="2">
    <source>
        <dbReference type="EMBL" id="TWW62144.1"/>
    </source>
</evidence>
<name>A0A5C6N3X1_9TELE</name>
<dbReference type="PANTHER" id="PTHR15949:SF3">
    <property type="entry name" value="TESTIS-EXPRESSED PROTEIN 264"/>
    <property type="match status" value="1"/>
</dbReference>
<dbReference type="Proteomes" id="UP000324091">
    <property type="component" value="Chromosome 4"/>
</dbReference>
<dbReference type="AlphaFoldDB" id="A0A5C6N3X1"/>
<evidence type="ECO:0000313" key="3">
    <source>
        <dbReference type="Proteomes" id="UP000324091"/>
    </source>
</evidence>
<dbReference type="PANTHER" id="PTHR15949">
    <property type="entry name" value="TESTIS-EXPRESSED PROTEIN 264"/>
    <property type="match status" value="1"/>
</dbReference>
<dbReference type="GO" id="GO:0000421">
    <property type="term" value="C:autophagosome membrane"/>
    <property type="evidence" value="ECO:0007669"/>
    <property type="project" value="TreeGrafter"/>
</dbReference>
<sequence>MAEWITGRCAALVRLHILQEKEIRAEWMSDRTTGGHNERKLCAFPFIEVCGSDVITYMAPLSRQTDFFVPEMKEEVKADVKEEDSDEDRGTDITGVSACN</sequence>
<reference evidence="2 3" key="1">
    <citation type="submission" date="2019-04" db="EMBL/GenBank/DDBJ databases">
        <title>Chromosome genome assembly for Takifugu flavidus.</title>
        <authorList>
            <person name="Xiao S."/>
        </authorList>
    </citation>
    <scope>NUCLEOTIDE SEQUENCE [LARGE SCALE GENOMIC DNA]</scope>
    <source>
        <strain evidence="2">HTHZ2018</strain>
        <tissue evidence="2">Muscle</tissue>
    </source>
</reference>
<dbReference type="GO" id="GO:0106300">
    <property type="term" value="P:protein-DNA covalent cross-linking repair"/>
    <property type="evidence" value="ECO:0007669"/>
    <property type="project" value="TreeGrafter"/>
</dbReference>
<comment type="caution">
    <text evidence="2">The sequence shown here is derived from an EMBL/GenBank/DDBJ whole genome shotgun (WGS) entry which is preliminary data.</text>
</comment>
<dbReference type="GO" id="GO:0005634">
    <property type="term" value="C:nucleus"/>
    <property type="evidence" value="ECO:0007669"/>
    <property type="project" value="TreeGrafter"/>
</dbReference>
<organism evidence="2 3">
    <name type="scientific">Takifugu flavidus</name>
    <name type="common">sansaifugu</name>
    <dbReference type="NCBI Taxonomy" id="433684"/>
    <lineage>
        <taxon>Eukaryota</taxon>
        <taxon>Metazoa</taxon>
        <taxon>Chordata</taxon>
        <taxon>Craniata</taxon>
        <taxon>Vertebrata</taxon>
        <taxon>Euteleostomi</taxon>
        <taxon>Actinopterygii</taxon>
        <taxon>Neopterygii</taxon>
        <taxon>Teleostei</taxon>
        <taxon>Neoteleostei</taxon>
        <taxon>Acanthomorphata</taxon>
        <taxon>Eupercaria</taxon>
        <taxon>Tetraodontiformes</taxon>
        <taxon>Tetradontoidea</taxon>
        <taxon>Tetraodontidae</taxon>
        <taxon>Takifugu</taxon>
    </lineage>
</organism>
<dbReference type="EMBL" id="RHFK02000017">
    <property type="protein sequence ID" value="TWW62144.1"/>
    <property type="molecule type" value="Genomic_DNA"/>
</dbReference>
<dbReference type="GO" id="GO:0061709">
    <property type="term" value="P:reticulophagy"/>
    <property type="evidence" value="ECO:0007669"/>
    <property type="project" value="TreeGrafter"/>
</dbReference>
<gene>
    <name evidence="2" type="ORF">D4764_04G0007910</name>
</gene>
<protein>
    <submittedName>
        <fullName evidence="2">Testis-expressed protein 264</fullName>
    </submittedName>
</protein>
<proteinExistence type="predicted"/>
<evidence type="ECO:0000256" key="1">
    <source>
        <dbReference type="SAM" id="MobiDB-lite"/>
    </source>
</evidence>
<keyword evidence="3" id="KW-1185">Reference proteome</keyword>
<feature type="region of interest" description="Disordered" evidence="1">
    <location>
        <begin position="77"/>
        <end position="100"/>
    </location>
</feature>
<dbReference type="GO" id="GO:0005657">
    <property type="term" value="C:replication fork"/>
    <property type="evidence" value="ECO:0007669"/>
    <property type="project" value="TreeGrafter"/>
</dbReference>
<dbReference type="GO" id="GO:0005789">
    <property type="term" value="C:endoplasmic reticulum membrane"/>
    <property type="evidence" value="ECO:0007669"/>
    <property type="project" value="TreeGrafter"/>
</dbReference>